<dbReference type="RefSeq" id="WP_107537442.1">
    <property type="nucleotide sequence ID" value="NZ_CP068061.1"/>
</dbReference>
<reference evidence="1 2" key="1">
    <citation type="journal article" date="2016" name="Front. Microbiol.">
        <title>Comprehensive Phylogenetic Analysis of Bovine Non-aureus Staphylococci Species Based on Whole-Genome Sequencing.</title>
        <authorList>
            <person name="Naushad S."/>
            <person name="Barkema H.W."/>
            <person name="Luby C."/>
            <person name="Condas L.A."/>
            <person name="Nobrega D.B."/>
            <person name="Carson D.A."/>
            <person name="De Buck J."/>
        </authorList>
    </citation>
    <scope>NUCLEOTIDE SEQUENCE [LARGE SCALE GENOMIC DNA]</scope>
    <source>
        <strain evidence="1 2">SNUC 2204</strain>
    </source>
</reference>
<gene>
    <name evidence="1" type="ORF">BU072_00290</name>
</gene>
<dbReference type="SUPFAM" id="SSF52309">
    <property type="entry name" value="N-(deoxy)ribosyltransferase-like"/>
    <property type="match status" value="1"/>
</dbReference>
<dbReference type="Proteomes" id="UP000241209">
    <property type="component" value="Unassembled WGS sequence"/>
</dbReference>
<dbReference type="GeneID" id="64117701"/>
<protein>
    <submittedName>
        <fullName evidence="1">Uncharacterized protein</fullName>
    </submittedName>
</protein>
<dbReference type="Gene3D" id="3.40.50.450">
    <property type="match status" value="1"/>
</dbReference>
<dbReference type="EMBL" id="PZFK01000001">
    <property type="protein sequence ID" value="PTI31074.1"/>
    <property type="molecule type" value="Genomic_DNA"/>
</dbReference>
<dbReference type="STRING" id="1167632.GCA_000286335_01656"/>
<name>A0A2T4PX37_9STAP</name>
<comment type="caution">
    <text evidence="1">The sequence shown here is derived from an EMBL/GenBank/DDBJ whole genome shotgun (WGS) entry which is preliminary data.</text>
</comment>
<organism evidence="1 2">
    <name type="scientific">Mammaliicoccus vitulinus</name>
    <dbReference type="NCBI Taxonomy" id="71237"/>
    <lineage>
        <taxon>Bacteria</taxon>
        <taxon>Bacillati</taxon>
        <taxon>Bacillota</taxon>
        <taxon>Bacilli</taxon>
        <taxon>Bacillales</taxon>
        <taxon>Staphylococcaceae</taxon>
        <taxon>Mammaliicoccus</taxon>
    </lineage>
</organism>
<proteinExistence type="predicted"/>
<evidence type="ECO:0000313" key="2">
    <source>
        <dbReference type="Proteomes" id="UP000241209"/>
    </source>
</evidence>
<evidence type="ECO:0000313" key="1">
    <source>
        <dbReference type="EMBL" id="PTI31074.1"/>
    </source>
</evidence>
<accession>A0A2T4PX37</accession>
<dbReference type="AlphaFoldDB" id="A0A2T4PX37"/>
<sequence length="82" mass="9049">MGQSEVEAVKNSDILIAILPGGKGTHIEIGIAIGNDKSVLLLSENEEVFKVDNAATFYFLENVYRKPLILDKVYSEVLAIKR</sequence>